<feature type="domain" description="EamA" evidence="6">
    <location>
        <begin position="8"/>
        <end position="136"/>
    </location>
</feature>
<evidence type="ECO:0000256" key="1">
    <source>
        <dbReference type="ARBA" id="ARBA00004141"/>
    </source>
</evidence>
<evidence type="ECO:0000313" key="7">
    <source>
        <dbReference type="EMBL" id="KGY10153.1"/>
    </source>
</evidence>
<dbReference type="InterPro" id="IPR037185">
    <property type="entry name" value="EmrE-like"/>
</dbReference>
<proteinExistence type="predicted"/>
<evidence type="ECO:0000313" key="8">
    <source>
        <dbReference type="Proteomes" id="UP000030451"/>
    </source>
</evidence>
<dbReference type="RefSeq" id="WP_038188347.1">
    <property type="nucleotide sequence ID" value="NZ_JRWP01000004.1"/>
</dbReference>
<evidence type="ECO:0000256" key="5">
    <source>
        <dbReference type="SAM" id="Phobius"/>
    </source>
</evidence>
<protein>
    <submittedName>
        <fullName evidence="7">Membrane protein</fullName>
    </submittedName>
</protein>
<gene>
    <name evidence="7" type="ORF">NM06_04350</name>
</gene>
<dbReference type="SUPFAM" id="SSF103481">
    <property type="entry name" value="Multidrug resistance efflux transporter EmrE"/>
    <property type="match status" value="2"/>
</dbReference>
<feature type="domain" description="EamA" evidence="6">
    <location>
        <begin position="149"/>
        <end position="287"/>
    </location>
</feature>
<sequence>MSNQLYPIVFMLLSTFSLSLTGLFSKFLSQQLEPSLLGFLRFFLPMSLLLVFVALPKIRIPERRLMKPFWLRAVCIGLCQICFIYSLKHLSLVESVVLFSTGPMFIPLLEKLIFSTRVRPLSILGLVITFIGVLLLAGDVSNLSLRIELLVGLAAGFFNAGSQLALYRSSKTDLNPFEINFWTFLFASVVLLPFVGVSALQQPEWIVSESSSLMLLVAVLLALAALIINTQVFRSKAYKLAESNSQLAPLIYTNLLFTALWQWLFFDESYESIQLLGLGLIVLANMLCAFIPKWVKAIERLRMNHNLR</sequence>
<feature type="transmembrane region" description="Helical" evidence="5">
    <location>
        <begin position="212"/>
        <end position="233"/>
    </location>
</feature>
<keyword evidence="3 5" id="KW-1133">Transmembrane helix</keyword>
<feature type="transmembrane region" description="Helical" evidence="5">
    <location>
        <begin position="149"/>
        <end position="167"/>
    </location>
</feature>
<feature type="transmembrane region" description="Helical" evidence="5">
    <location>
        <begin position="5"/>
        <end position="24"/>
    </location>
</feature>
<evidence type="ECO:0000256" key="3">
    <source>
        <dbReference type="ARBA" id="ARBA00022989"/>
    </source>
</evidence>
<dbReference type="InterPro" id="IPR000620">
    <property type="entry name" value="EamA_dom"/>
</dbReference>
<feature type="transmembrane region" description="Helical" evidence="5">
    <location>
        <begin position="179"/>
        <end position="200"/>
    </location>
</feature>
<feature type="transmembrane region" description="Helical" evidence="5">
    <location>
        <begin position="69"/>
        <end position="86"/>
    </location>
</feature>
<keyword evidence="4 5" id="KW-0472">Membrane</keyword>
<dbReference type="PANTHER" id="PTHR22911">
    <property type="entry name" value="ACYL-MALONYL CONDENSING ENZYME-RELATED"/>
    <property type="match status" value="1"/>
</dbReference>
<organism evidence="7 8">
    <name type="scientific">Photobacterium sp. (strain ATCC 43367)</name>
    <dbReference type="NCBI Taxonomy" id="379097"/>
    <lineage>
        <taxon>Bacteria</taxon>
        <taxon>Pseudomonadati</taxon>
        <taxon>Pseudomonadota</taxon>
        <taxon>Gammaproteobacteria</taxon>
        <taxon>Vibrionales</taxon>
        <taxon>Vibrionaceae</taxon>
        <taxon>Vibrio</taxon>
        <taxon>Vibrio oreintalis group</taxon>
    </lineage>
</organism>
<comment type="subcellular location">
    <subcellularLocation>
        <location evidence="1">Membrane</location>
        <topology evidence="1">Multi-pass membrane protein</topology>
    </subcellularLocation>
</comment>
<comment type="caution">
    <text evidence="7">The sequence shown here is derived from an EMBL/GenBank/DDBJ whole genome shotgun (WGS) entry which is preliminary data.</text>
</comment>
<feature type="transmembrane region" description="Helical" evidence="5">
    <location>
        <begin position="36"/>
        <end position="57"/>
    </location>
</feature>
<feature type="transmembrane region" description="Helical" evidence="5">
    <location>
        <begin position="121"/>
        <end position="137"/>
    </location>
</feature>
<reference evidence="7 8" key="1">
    <citation type="submission" date="2014-10" db="EMBL/GenBank/DDBJ databases">
        <title>Genome sequencing of Vibrio sinaloensis T08.</title>
        <authorList>
            <person name="Chan K.-G."/>
            <person name="Mohamad N.I."/>
        </authorList>
    </citation>
    <scope>NUCLEOTIDE SEQUENCE [LARGE SCALE GENOMIC DNA]</scope>
    <source>
        <strain evidence="7 8">T08</strain>
    </source>
</reference>
<dbReference type="AlphaFoldDB" id="A0A0A5JQC4"/>
<feature type="transmembrane region" description="Helical" evidence="5">
    <location>
        <begin position="245"/>
        <end position="266"/>
    </location>
</feature>
<accession>A0A0A5JQC4</accession>
<evidence type="ECO:0000256" key="2">
    <source>
        <dbReference type="ARBA" id="ARBA00022692"/>
    </source>
</evidence>
<dbReference type="STRING" id="379097.SE23_06195"/>
<feature type="transmembrane region" description="Helical" evidence="5">
    <location>
        <begin position="92"/>
        <end position="109"/>
    </location>
</feature>
<dbReference type="OrthoDB" id="6019878at2"/>
<keyword evidence="2 5" id="KW-0812">Transmembrane</keyword>
<dbReference type="EMBL" id="JRWP01000004">
    <property type="protein sequence ID" value="KGY10153.1"/>
    <property type="molecule type" value="Genomic_DNA"/>
</dbReference>
<feature type="transmembrane region" description="Helical" evidence="5">
    <location>
        <begin position="272"/>
        <end position="295"/>
    </location>
</feature>
<dbReference type="Proteomes" id="UP000030451">
    <property type="component" value="Unassembled WGS sequence"/>
</dbReference>
<evidence type="ECO:0000256" key="4">
    <source>
        <dbReference type="ARBA" id="ARBA00023136"/>
    </source>
</evidence>
<dbReference type="Pfam" id="PF00892">
    <property type="entry name" value="EamA"/>
    <property type="match status" value="2"/>
</dbReference>
<name>A0A0A5JQC4_PHOS4</name>
<evidence type="ECO:0000259" key="6">
    <source>
        <dbReference type="Pfam" id="PF00892"/>
    </source>
</evidence>
<dbReference type="GO" id="GO:0016020">
    <property type="term" value="C:membrane"/>
    <property type="evidence" value="ECO:0007669"/>
    <property type="project" value="UniProtKB-SubCell"/>
</dbReference>
<dbReference type="PANTHER" id="PTHR22911:SF6">
    <property type="entry name" value="SOLUTE CARRIER FAMILY 35 MEMBER G1"/>
    <property type="match status" value="1"/>
</dbReference>